<evidence type="ECO:0000313" key="1">
    <source>
        <dbReference type="EMBL" id="ERP30695.1"/>
    </source>
</evidence>
<comment type="caution">
    <text evidence="1">The sequence shown here is derived from an EMBL/GenBank/DDBJ whole genome shotgun (WGS) entry which is preliminary data.</text>
</comment>
<sequence length="359" mass="41907">MITVFIHTRHRYYQGILEYFDAEAEYILSTYDVKNSARSSVAHSRSSHIDISYESKNRPQKQLLNLKLSPMIEKNISVQEMESRFEEKILPPDTSVETERINTPTKKHSFFVWSRNDFELHRLEKDIQTLAVAFSAEEVNQLKTNPRKREQLHQYIGTLHQRGIAVGLLLGEPRWMLPEFRDNLKELLVFFSQFSFDEIVYDLEPNQLSQPGYIDEPLSDSLALVRLWETLTELQPYTFAPFSCAVHYRYLTQKIDNRAFGSLIKGLSPHHIILMIYSGNHATVTRRMQRLLSEFPTLPLSAAVSVEPTPIVADDETYAQHSSEEFYNVLEKIHTDLKSFSQFSGLWIQSMEFYQEMQK</sequence>
<accession>U7D8D9</accession>
<evidence type="ECO:0000313" key="2">
    <source>
        <dbReference type="Proteomes" id="UP000017148"/>
    </source>
</evidence>
<gene>
    <name evidence="1" type="ORF">CALK_2490</name>
</gene>
<dbReference type="EMBL" id="ASJR01000043">
    <property type="protein sequence ID" value="ERP30695.1"/>
    <property type="molecule type" value="Genomic_DNA"/>
</dbReference>
<dbReference type="AlphaFoldDB" id="U7D8D9"/>
<dbReference type="RefSeq" id="WP_022637819.1">
    <property type="nucleotide sequence ID" value="NZ_ASJR01000043.1"/>
</dbReference>
<proteinExistence type="predicted"/>
<protein>
    <submittedName>
        <fullName evidence="1">Uncharacterized protein</fullName>
    </submittedName>
</protein>
<organism evidence="1 2">
    <name type="scientific">Chitinivibrio alkaliphilus ACht1</name>
    <dbReference type="NCBI Taxonomy" id="1313304"/>
    <lineage>
        <taxon>Bacteria</taxon>
        <taxon>Pseudomonadati</taxon>
        <taxon>Fibrobacterota</taxon>
        <taxon>Chitinivibrionia</taxon>
        <taxon>Chitinivibrionales</taxon>
        <taxon>Chitinivibrionaceae</taxon>
        <taxon>Chitinivibrio</taxon>
    </lineage>
</organism>
<dbReference type="eggNOG" id="COG1538">
    <property type="taxonomic scope" value="Bacteria"/>
</dbReference>
<name>U7D8D9_9BACT</name>
<keyword evidence="2" id="KW-1185">Reference proteome</keyword>
<reference evidence="1 2" key="1">
    <citation type="journal article" date="2013" name="Environ. Microbiol.">
        <title>Genome analysis of Chitinivibrio alkaliphilus gen. nov., sp. nov., a novel extremely haloalkaliphilic anaerobic chitinolytic bacterium from the candidate phylum Termite Group 3.</title>
        <authorList>
            <person name="Sorokin D.Y."/>
            <person name="Gumerov V.M."/>
            <person name="Rakitin A.L."/>
            <person name="Beletsky A.V."/>
            <person name="Damste J.S."/>
            <person name="Muyzer G."/>
            <person name="Mardanov A.V."/>
            <person name="Ravin N.V."/>
        </authorList>
    </citation>
    <scope>NUCLEOTIDE SEQUENCE [LARGE SCALE GENOMIC DNA]</scope>
    <source>
        <strain evidence="1 2">ACht1</strain>
    </source>
</reference>
<dbReference type="STRING" id="1313304.CALK_2490"/>
<dbReference type="OrthoDB" id="7054537at2"/>
<dbReference type="Proteomes" id="UP000017148">
    <property type="component" value="Unassembled WGS sequence"/>
</dbReference>